<accession>A0A0B1SUA4</accession>
<reference evidence="5 6" key="1">
    <citation type="submission" date="2014-03" db="EMBL/GenBank/DDBJ databases">
        <title>Draft genome of the hookworm Oesophagostomum dentatum.</title>
        <authorList>
            <person name="Mitreva M."/>
        </authorList>
    </citation>
    <scope>NUCLEOTIDE SEQUENCE [LARGE SCALE GENOMIC DNA]</scope>
    <source>
        <strain evidence="5 6">OD-Hann</strain>
    </source>
</reference>
<dbReference type="PANTHER" id="PTHR43827">
    <property type="entry name" value="2,5-DIKETO-D-GLUCONIC ACID REDUCTASE"/>
    <property type="match status" value="1"/>
</dbReference>
<keyword evidence="3" id="KW-0560">Oxidoreductase</keyword>
<dbReference type="InterPro" id="IPR020471">
    <property type="entry name" value="AKR"/>
</dbReference>
<protein>
    <recommendedName>
        <fullName evidence="4">NADP-dependent oxidoreductase domain-containing protein</fullName>
    </recommendedName>
</protein>
<name>A0A0B1SUA4_OESDE</name>
<keyword evidence="6" id="KW-1185">Reference proteome</keyword>
<evidence type="ECO:0000313" key="6">
    <source>
        <dbReference type="Proteomes" id="UP000053660"/>
    </source>
</evidence>
<dbReference type="InterPro" id="IPR036812">
    <property type="entry name" value="NAD(P)_OxRdtase_dom_sf"/>
</dbReference>
<proteinExistence type="inferred from homology"/>
<evidence type="ECO:0000256" key="3">
    <source>
        <dbReference type="ARBA" id="ARBA00023002"/>
    </source>
</evidence>
<evidence type="ECO:0000313" key="5">
    <source>
        <dbReference type="EMBL" id="KHJ86770.1"/>
    </source>
</evidence>
<dbReference type="Proteomes" id="UP000053660">
    <property type="component" value="Unassembled WGS sequence"/>
</dbReference>
<evidence type="ECO:0000256" key="1">
    <source>
        <dbReference type="ARBA" id="ARBA00007905"/>
    </source>
</evidence>
<organism evidence="5 6">
    <name type="scientific">Oesophagostomum dentatum</name>
    <name type="common">Nodular worm</name>
    <dbReference type="NCBI Taxonomy" id="61180"/>
    <lineage>
        <taxon>Eukaryota</taxon>
        <taxon>Metazoa</taxon>
        <taxon>Ecdysozoa</taxon>
        <taxon>Nematoda</taxon>
        <taxon>Chromadorea</taxon>
        <taxon>Rhabditida</taxon>
        <taxon>Rhabditina</taxon>
        <taxon>Rhabditomorpha</taxon>
        <taxon>Strongyloidea</taxon>
        <taxon>Strongylidae</taxon>
        <taxon>Oesophagostomum</taxon>
    </lineage>
</organism>
<keyword evidence="2" id="KW-0521">NADP</keyword>
<evidence type="ECO:0000259" key="4">
    <source>
        <dbReference type="Pfam" id="PF00248"/>
    </source>
</evidence>
<dbReference type="OrthoDB" id="416253at2759"/>
<gene>
    <name evidence="5" type="ORF">OESDEN_13469</name>
</gene>
<dbReference type="Pfam" id="PF00248">
    <property type="entry name" value="Aldo_ket_red"/>
    <property type="match status" value="1"/>
</dbReference>
<dbReference type="SUPFAM" id="SSF51430">
    <property type="entry name" value="NAD(P)-linked oxidoreductase"/>
    <property type="match status" value="1"/>
</dbReference>
<dbReference type="GO" id="GO:0016616">
    <property type="term" value="F:oxidoreductase activity, acting on the CH-OH group of donors, NAD or NADP as acceptor"/>
    <property type="evidence" value="ECO:0007669"/>
    <property type="project" value="UniProtKB-ARBA"/>
</dbReference>
<dbReference type="Gene3D" id="3.20.20.100">
    <property type="entry name" value="NADP-dependent oxidoreductase domain"/>
    <property type="match status" value="1"/>
</dbReference>
<sequence length="107" mass="12252">MVWPDADPLTDPVVKEIAAEHKKTPAQVLLRYLIQQGMIVIPKSVKPERVKENMAVFDFTLTEDDMKKLGSVKTRVRLLLWDVAIGHPFYPFDDVDQTKLKMASMKV</sequence>
<feature type="domain" description="NADP-dependent oxidoreductase" evidence="4">
    <location>
        <begin position="12"/>
        <end position="71"/>
    </location>
</feature>
<dbReference type="InterPro" id="IPR023210">
    <property type="entry name" value="NADP_OxRdtase_dom"/>
</dbReference>
<comment type="similarity">
    <text evidence="1">Belongs to the aldo/keto reductase family.</text>
</comment>
<dbReference type="PANTHER" id="PTHR43827:SF3">
    <property type="entry name" value="NADP-DEPENDENT OXIDOREDUCTASE DOMAIN-CONTAINING PROTEIN"/>
    <property type="match status" value="1"/>
</dbReference>
<dbReference type="AlphaFoldDB" id="A0A0B1SUA4"/>
<dbReference type="EMBL" id="KN559449">
    <property type="protein sequence ID" value="KHJ86770.1"/>
    <property type="molecule type" value="Genomic_DNA"/>
</dbReference>
<evidence type="ECO:0000256" key="2">
    <source>
        <dbReference type="ARBA" id="ARBA00022857"/>
    </source>
</evidence>